<organism evidence="1 2">
    <name type="scientific">Adonisia turfae CCMR0082</name>
    <dbReference type="NCBI Taxonomy" id="2304604"/>
    <lineage>
        <taxon>Bacteria</taxon>
        <taxon>Bacillati</taxon>
        <taxon>Cyanobacteriota</taxon>
        <taxon>Adonisia</taxon>
        <taxon>Adonisia turfae</taxon>
    </lineage>
</organism>
<accession>A0A6M0RZS9</accession>
<dbReference type="Proteomes" id="UP000473574">
    <property type="component" value="Unassembled WGS sequence"/>
</dbReference>
<reference evidence="1 2" key="1">
    <citation type="journal article" date="2020" name="Microb. Ecol.">
        <title>Ecogenomics of the Marine Benthic Filamentous Cyanobacterium Adonisia.</title>
        <authorList>
            <person name="Walter J.M."/>
            <person name="Coutinho F.H."/>
            <person name="Leomil L."/>
            <person name="Hargreaves P.I."/>
            <person name="Campeao M.E."/>
            <person name="Vieira V.V."/>
            <person name="Silva B.S."/>
            <person name="Fistarol G.O."/>
            <person name="Salomon P.S."/>
            <person name="Sawabe T."/>
            <person name="Mino S."/>
            <person name="Hosokawa M."/>
            <person name="Miyashita H."/>
            <person name="Maruyama F."/>
            <person name="van Verk M.C."/>
            <person name="Dutilh B.E."/>
            <person name="Thompson C.C."/>
            <person name="Thompson F.L."/>
        </authorList>
    </citation>
    <scope>NUCLEOTIDE SEQUENCE [LARGE SCALE GENOMIC DNA]</scope>
    <source>
        <strain evidence="1 2">CCMR0082</strain>
    </source>
</reference>
<sequence length="62" mass="7119">MGGTHYQVEQRLHLFETCGLSRVPYCLAQRPLLPQRSERPPPPIDILITRFPAEPFRPHAAI</sequence>
<gene>
    <name evidence="1" type="ORF">D0962_02885</name>
</gene>
<evidence type="ECO:0000313" key="1">
    <source>
        <dbReference type="EMBL" id="NEZ61729.1"/>
    </source>
</evidence>
<protein>
    <submittedName>
        <fullName evidence="1">Uncharacterized protein</fullName>
    </submittedName>
</protein>
<name>A0A6M0RZS9_9CYAN</name>
<evidence type="ECO:0000313" key="2">
    <source>
        <dbReference type="Proteomes" id="UP000473574"/>
    </source>
</evidence>
<comment type="caution">
    <text evidence="1">The sequence shown here is derived from an EMBL/GenBank/DDBJ whole genome shotgun (WGS) entry which is preliminary data.</text>
</comment>
<dbReference type="EMBL" id="QZCE01000001">
    <property type="protein sequence ID" value="NEZ61729.1"/>
    <property type="molecule type" value="Genomic_DNA"/>
</dbReference>
<dbReference type="AlphaFoldDB" id="A0A6M0RZS9"/>
<proteinExistence type="predicted"/>